<sequence length="206" mass="23598">MKESFLFAFLHRMKYIQRWGLMRNTEIENIKEHSLDVAFIAHNLACISNHYYGGHIDANEVAVKAMFHDASEVFTGDMPTPIKYFNATLRQLYGDIEKAAQHKLLETLPEPLQPDYEPLICEDATSATGRFVKAADILAAYMKCVREVHAGNDEFQEAHDSILAKLRALDMPEVDLFLQLYSKPLSYSLDKLHYYHIDSAKAKEDI</sequence>
<dbReference type="RefSeq" id="WP_038152901.1">
    <property type="nucleotide sequence ID" value="NZ_JRNT01000024.1"/>
</dbReference>
<dbReference type="AlphaFoldDB" id="A0A096AJX7"/>
<organism evidence="2 3">
    <name type="scientific">Veillonella montpellierensis DNF00314</name>
    <dbReference type="NCBI Taxonomy" id="1401067"/>
    <lineage>
        <taxon>Bacteria</taxon>
        <taxon>Bacillati</taxon>
        <taxon>Bacillota</taxon>
        <taxon>Negativicutes</taxon>
        <taxon>Veillonellales</taxon>
        <taxon>Veillonellaceae</taxon>
        <taxon>Veillonella</taxon>
    </lineage>
</organism>
<dbReference type="Pfam" id="PF12917">
    <property type="entry name" value="YfbR-like"/>
    <property type="match status" value="1"/>
</dbReference>
<evidence type="ECO:0000313" key="2">
    <source>
        <dbReference type="EMBL" id="KGF46921.1"/>
    </source>
</evidence>
<dbReference type="InterPro" id="IPR003607">
    <property type="entry name" value="HD/PDEase_dom"/>
</dbReference>
<dbReference type="SUPFAM" id="SSF109604">
    <property type="entry name" value="HD-domain/PDEase-like"/>
    <property type="match status" value="1"/>
</dbReference>
<dbReference type="Gene3D" id="1.10.3210.10">
    <property type="entry name" value="Hypothetical protein af1432"/>
    <property type="match status" value="1"/>
</dbReference>
<reference evidence="2 3" key="1">
    <citation type="submission" date="2014-07" db="EMBL/GenBank/DDBJ databases">
        <authorList>
            <person name="McCorrison J."/>
            <person name="Sanka R."/>
            <person name="Torralba M."/>
            <person name="Gillis M."/>
            <person name="Haft D.H."/>
            <person name="Methe B."/>
            <person name="Sutton G."/>
            <person name="Nelson K.E."/>
        </authorList>
    </citation>
    <scope>NUCLEOTIDE SEQUENCE [LARGE SCALE GENOMIC DNA]</scope>
    <source>
        <strain evidence="2 3">DNF00314</strain>
    </source>
</reference>
<dbReference type="eggNOG" id="COG1896">
    <property type="taxonomic scope" value="Bacteria"/>
</dbReference>
<dbReference type="NCBIfam" id="NF003009">
    <property type="entry name" value="PRK03826.1"/>
    <property type="match status" value="1"/>
</dbReference>
<dbReference type="SMART" id="SM00471">
    <property type="entry name" value="HDc"/>
    <property type="match status" value="1"/>
</dbReference>
<feature type="domain" description="HD/PDEase" evidence="1">
    <location>
        <begin position="26"/>
        <end position="150"/>
    </location>
</feature>
<comment type="caution">
    <text evidence="2">The sequence shown here is derived from an EMBL/GenBank/DDBJ whole genome shotgun (WGS) entry which is preliminary data.</text>
</comment>
<proteinExistence type="predicted"/>
<evidence type="ECO:0000313" key="3">
    <source>
        <dbReference type="Proteomes" id="UP000029628"/>
    </source>
</evidence>
<dbReference type="EMBL" id="JRNT01000024">
    <property type="protein sequence ID" value="KGF46921.1"/>
    <property type="molecule type" value="Genomic_DNA"/>
</dbReference>
<accession>A0A096AJX7</accession>
<name>A0A096AJX7_9FIRM</name>
<keyword evidence="3" id="KW-1185">Reference proteome</keyword>
<gene>
    <name evidence="2" type="ORF">HMPREF0872_06705</name>
</gene>
<evidence type="ECO:0000259" key="1">
    <source>
        <dbReference type="SMART" id="SM00471"/>
    </source>
</evidence>
<dbReference type="Proteomes" id="UP000029628">
    <property type="component" value="Unassembled WGS sequence"/>
</dbReference>
<protein>
    <recommendedName>
        <fullName evidence="1">HD/PDEase domain-containing protein</fullName>
    </recommendedName>
</protein>